<dbReference type="InterPro" id="IPR015943">
    <property type="entry name" value="WD40/YVTN_repeat-like_dom_sf"/>
</dbReference>
<evidence type="ECO:0000313" key="3">
    <source>
        <dbReference type="Proteomes" id="UP001597183"/>
    </source>
</evidence>
<comment type="caution">
    <text evidence="2">The sequence shown here is derived from an EMBL/GenBank/DDBJ whole genome shotgun (WGS) entry which is preliminary data.</text>
</comment>
<proteinExistence type="predicted"/>
<organism evidence="2 3">
    <name type="scientific">Actinoplanes sichuanensis</name>
    <dbReference type="NCBI Taxonomy" id="512349"/>
    <lineage>
        <taxon>Bacteria</taxon>
        <taxon>Bacillati</taxon>
        <taxon>Actinomycetota</taxon>
        <taxon>Actinomycetes</taxon>
        <taxon>Micromonosporales</taxon>
        <taxon>Micromonosporaceae</taxon>
        <taxon>Actinoplanes</taxon>
    </lineage>
</organism>
<dbReference type="InterPro" id="IPR011044">
    <property type="entry name" value="Quino_amine_DH_bsu"/>
</dbReference>
<feature type="signal peptide" evidence="1">
    <location>
        <begin position="1"/>
        <end position="25"/>
    </location>
</feature>
<dbReference type="EMBL" id="JBHTMK010000012">
    <property type="protein sequence ID" value="MFD1365435.1"/>
    <property type="molecule type" value="Genomic_DNA"/>
</dbReference>
<feature type="chain" id="PRO_5046440294" evidence="1">
    <location>
        <begin position="26"/>
        <end position="539"/>
    </location>
</feature>
<sequence length="539" mass="54153">MLPKLAAVLAGLIVATLAPAPPASAATTPVPTSITTLTAPKSMAAANGKLFVADGNSVAVLGTDGRTVKTLTGMFGAADVVSSGSGDKVFVALSQAAAIAVIDTGDLTEVGRWTTSNCPMHLAFAGTRLFYGYGCANDWKGGLASVDAATGTDPQTAAGLSYYTAPLLAGGGSTLAVGVPGLSPATVYTFRVDGAAVTPLANAQAGSNLGGISVNPAGTTVATASGSPYHLAQYTATTMAPAGTFDTGPYPASVAYSHDGTKLGGGVSAHGAGNVTAFDVTTGGSILSGDAHPKAVYNQPDPVKGTLTWSADDSRLYTLLDDSDNGEHTYWLATGFEEVFVPAPTTIRLTVTAPAKFGAKVGARATVAGLAGVPVRFVRTGPGATATVTATTDASGTATAWLASPAGGTVTAYYDGSDTSSASAASANFKAPTQARIKLTGQYKTVKKVAYFHKKSDVVAAVSVAAPAPQRGITMELQRKSGGKWKKAQSMPAALPDSGVDYYTLVKASKNIQLRFAVRFGGDAYGKASSATSAAIIIK</sequence>
<gene>
    <name evidence="2" type="ORF">ACFQ5G_08800</name>
</gene>
<dbReference type="Gene3D" id="2.130.10.10">
    <property type="entry name" value="YVTN repeat-like/Quinoprotein amine dehydrogenase"/>
    <property type="match status" value="2"/>
</dbReference>
<reference evidence="3" key="1">
    <citation type="journal article" date="2019" name="Int. J. Syst. Evol. Microbiol.">
        <title>The Global Catalogue of Microorganisms (GCM) 10K type strain sequencing project: providing services to taxonomists for standard genome sequencing and annotation.</title>
        <authorList>
            <consortium name="The Broad Institute Genomics Platform"/>
            <consortium name="The Broad Institute Genome Sequencing Center for Infectious Disease"/>
            <person name="Wu L."/>
            <person name="Ma J."/>
        </authorList>
    </citation>
    <scope>NUCLEOTIDE SEQUENCE [LARGE SCALE GENOMIC DNA]</scope>
    <source>
        <strain evidence="3">CCM 7526</strain>
    </source>
</reference>
<evidence type="ECO:0000313" key="2">
    <source>
        <dbReference type="EMBL" id="MFD1365435.1"/>
    </source>
</evidence>
<protein>
    <submittedName>
        <fullName evidence="2">YncE family protein</fullName>
    </submittedName>
</protein>
<keyword evidence="3" id="KW-1185">Reference proteome</keyword>
<keyword evidence="1" id="KW-0732">Signal</keyword>
<dbReference type="RefSeq" id="WP_317793029.1">
    <property type="nucleotide sequence ID" value="NZ_AP028461.1"/>
</dbReference>
<accession>A0ABW4A592</accession>
<name>A0ABW4A592_9ACTN</name>
<dbReference type="SUPFAM" id="SSF50969">
    <property type="entry name" value="YVTN repeat-like/Quinoprotein amine dehydrogenase"/>
    <property type="match status" value="1"/>
</dbReference>
<evidence type="ECO:0000256" key="1">
    <source>
        <dbReference type="SAM" id="SignalP"/>
    </source>
</evidence>
<dbReference type="Proteomes" id="UP001597183">
    <property type="component" value="Unassembled WGS sequence"/>
</dbReference>